<evidence type="ECO:0000313" key="2">
    <source>
        <dbReference type="EMBL" id="GAD66518.1"/>
    </source>
</evidence>
<evidence type="ECO:0008006" key="4">
    <source>
        <dbReference type="Google" id="ProtNLM"/>
    </source>
</evidence>
<keyword evidence="3" id="KW-1185">Reference proteome</keyword>
<dbReference type="AlphaFoldDB" id="U3BIN9"/>
<feature type="chain" id="PRO_5004638767" description="Lipoprotein" evidence="1">
    <location>
        <begin position="23"/>
        <end position="118"/>
    </location>
</feature>
<dbReference type="RefSeq" id="WP_021704498.1">
    <property type="nucleotide sequence ID" value="NZ_BATJ01000004.1"/>
</dbReference>
<dbReference type="eggNOG" id="ENOG5031NJM">
    <property type="taxonomic scope" value="Bacteria"/>
</dbReference>
<protein>
    <recommendedName>
        <fullName evidence="4">Lipoprotein</fullName>
    </recommendedName>
</protein>
<sequence length="118" mass="13299">MKKAILCATAGLILAGCQSTMGHVPAITADQAVITQAQQALEKYDDFINVDDSGLITFTRTLPMDYVWAPVEIKKISRQVACDDLRFFVDRGMVVKMVFEGQRGRVDYFDQQRCIDEF</sequence>
<name>U3BIN9_VIBPR</name>
<evidence type="ECO:0000313" key="3">
    <source>
        <dbReference type="Proteomes" id="UP000016570"/>
    </source>
</evidence>
<dbReference type="PROSITE" id="PS51257">
    <property type="entry name" value="PROKAR_LIPOPROTEIN"/>
    <property type="match status" value="1"/>
</dbReference>
<gene>
    <name evidence="2" type="ORF">VPR01S_04_01230</name>
</gene>
<feature type="signal peptide" evidence="1">
    <location>
        <begin position="1"/>
        <end position="22"/>
    </location>
</feature>
<accession>U3BIN9</accession>
<evidence type="ECO:0000256" key="1">
    <source>
        <dbReference type="SAM" id="SignalP"/>
    </source>
</evidence>
<dbReference type="EMBL" id="BATJ01000004">
    <property type="protein sequence ID" value="GAD66518.1"/>
    <property type="molecule type" value="Genomic_DNA"/>
</dbReference>
<proteinExistence type="predicted"/>
<organism evidence="2 3">
    <name type="scientific">Vibrio proteolyticus NBRC 13287</name>
    <dbReference type="NCBI Taxonomy" id="1219065"/>
    <lineage>
        <taxon>Bacteria</taxon>
        <taxon>Pseudomonadati</taxon>
        <taxon>Pseudomonadota</taxon>
        <taxon>Gammaproteobacteria</taxon>
        <taxon>Vibrionales</taxon>
        <taxon>Vibrionaceae</taxon>
        <taxon>Vibrio</taxon>
    </lineage>
</organism>
<dbReference type="Proteomes" id="UP000016570">
    <property type="component" value="Unassembled WGS sequence"/>
</dbReference>
<keyword evidence="1" id="KW-0732">Signal</keyword>
<comment type="caution">
    <text evidence="2">The sequence shown here is derived from an EMBL/GenBank/DDBJ whole genome shotgun (WGS) entry which is preliminary data.</text>
</comment>
<reference evidence="2 3" key="1">
    <citation type="submission" date="2013-09" db="EMBL/GenBank/DDBJ databases">
        <title>Whole genome shotgun sequence of Vibrio proteolyticus NBRC 13287.</title>
        <authorList>
            <person name="Isaki S."/>
            <person name="Hosoyama A."/>
            <person name="Numata M."/>
            <person name="Hashimoto M."/>
            <person name="Hosoyama Y."/>
            <person name="Tsuchikane K."/>
            <person name="Noguchi M."/>
            <person name="Hirakata S."/>
            <person name="Ichikawa N."/>
            <person name="Ohji S."/>
            <person name="Yamazoe A."/>
            <person name="Fujita N."/>
        </authorList>
    </citation>
    <scope>NUCLEOTIDE SEQUENCE [LARGE SCALE GENOMIC DNA]</scope>
    <source>
        <strain evidence="2 3">NBRC 13287</strain>
    </source>
</reference>